<dbReference type="Pfam" id="PF01177">
    <property type="entry name" value="Asp_Glu_race"/>
    <property type="match status" value="1"/>
</dbReference>
<feature type="binding site" evidence="7">
    <location>
        <begin position="225"/>
        <end position="226"/>
    </location>
    <ligand>
        <name>substrate</name>
    </ligand>
</feature>
<dbReference type="HAMAP" id="MF_00258">
    <property type="entry name" value="Glu_racemase"/>
    <property type="match status" value="1"/>
</dbReference>
<dbReference type="AlphaFoldDB" id="S3L3A2"/>
<keyword evidence="10" id="KW-1185">Reference proteome</keyword>
<keyword evidence="4 7" id="KW-0573">Peptidoglycan synthesis</keyword>
<dbReference type="Gene3D" id="3.40.50.1860">
    <property type="match status" value="2"/>
</dbReference>
<keyword evidence="5 7" id="KW-0413">Isomerase</keyword>
<feature type="binding site" evidence="7">
    <location>
        <begin position="79"/>
        <end position="80"/>
    </location>
    <ligand>
        <name>substrate</name>
    </ligand>
</feature>
<evidence type="ECO:0000256" key="4">
    <source>
        <dbReference type="ARBA" id="ARBA00022984"/>
    </source>
</evidence>
<dbReference type="PANTHER" id="PTHR21198:SF2">
    <property type="entry name" value="GLUTAMATE RACEMASE"/>
    <property type="match status" value="1"/>
</dbReference>
<comment type="similarity">
    <text evidence="7">Belongs to the aspartate/glutamate racemases family.</text>
</comment>
<dbReference type="EC" id="5.1.1.3" evidence="2 7"/>
<evidence type="ECO:0000313" key="10">
    <source>
        <dbReference type="Proteomes" id="UP000014541"/>
    </source>
</evidence>
<keyword evidence="3 7" id="KW-0133">Cell shape</keyword>
<dbReference type="EMBL" id="ATFF01000006">
    <property type="protein sequence ID" value="EPF31264.1"/>
    <property type="molecule type" value="Genomic_DNA"/>
</dbReference>
<comment type="function">
    <text evidence="7">Provides the (R)-glutamate required for cell wall biosynthesis.</text>
</comment>
<feature type="binding site" evidence="7">
    <location>
        <begin position="47"/>
        <end position="48"/>
    </location>
    <ligand>
        <name>substrate</name>
    </ligand>
</feature>
<dbReference type="SUPFAM" id="SSF53681">
    <property type="entry name" value="Aspartate/glutamate racemase"/>
    <property type="match status" value="2"/>
</dbReference>
<name>S3L3A2_TREMA</name>
<dbReference type="eggNOG" id="COG0796">
    <property type="taxonomic scope" value="Bacteria"/>
</dbReference>
<dbReference type="PANTHER" id="PTHR21198">
    <property type="entry name" value="GLUTAMATE RACEMASE"/>
    <property type="match status" value="1"/>
</dbReference>
<dbReference type="NCBIfam" id="TIGR00067">
    <property type="entry name" value="glut_race"/>
    <property type="match status" value="1"/>
</dbReference>
<dbReference type="InterPro" id="IPR015942">
    <property type="entry name" value="Asp/Glu/hydantoin_racemase"/>
</dbReference>
<comment type="pathway">
    <text evidence="7">Cell wall biogenesis; peptidoglycan biosynthesis.</text>
</comment>
<dbReference type="UniPathway" id="UPA00219"/>
<evidence type="ECO:0000256" key="1">
    <source>
        <dbReference type="ARBA" id="ARBA00001602"/>
    </source>
</evidence>
<dbReference type="Proteomes" id="UP000014541">
    <property type="component" value="Unassembled WGS sequence"/>
</dbReference>
<feature type="binding site" evidence="7">
    <location>
        <begin position="112"/>
        <end position="113"/>
    </location>
    <ligand>
        <name>substrate</name>
    </ligand>
</feature>
<gene>
    <name evidence="7" type="primary">murI</name>
    <name evidence="9" type="ORF">HMPREF9194_01607</name>
</gene>
<evidence type="ECO:0000256" key="5">
    <source>
        <dbReference type="ARBA" id="ARBA00023235"/>
    </source>
</evidence>
<dbReference type="InterPro" id="IPR001920">
    <property type="entry name" value="Asp/Glu_race"/>
</dbReference>
<evidence type="ECO:0000313" key="9">
    <source>
        <dbReference type="EMBL" id="EPF31264.1"/>
    </source>
</evidence>
<dbReference type="HOGENOM" id="CLU_052344_2_2_12"/>
<dbReference type="InterPro" id="IPR004391">
    <property type="entry name" value="Glu_race"/>
</dbReference>
<feature type="region of interest" description="Disordered" evidence="8">
    <location>
        <begin position="1"/>
        <end position="31"/>
    </location>
</feature>
<evidence type="ECO:0000256" key="2">
    <source>
        <dbReference type="ARBA" id="ARBA00013090"/>
    </source>
</evidence>
<proteinExistence type="inferred from homology"/>
<feature type="active site" description="Proton donor/acceptor" evidence="7">
    <location>
        <position position="111"/>
    </location>
</feature>
<dbReference type="GO" id="GO:0008881">
    <property type="term" value="F:glutamate racemase activity"/>
    <property type="evidence" value="ECO:0007669"/>
    <property type="project" value="UniProtKB-UniRule"/>
</dbReference>
<reference evidence="9 10" key="1">
    <citation type="submission" date="2013-04" db="EMBL/GenBank/DDBJ databases">
        <title>The Genome Sequence of Treponema maltophilum ATCC 51939.</title>
        <authorList>
            <consortium name="The Broad Institute Genomics Platform"/>
            <person name="Earl A."/>
            <person name="Ward D."/>
            <person name="Feldgarden M."/>
            <person name="Gevers D."/>
            <person name="Leonetti C."/>
            <person name="Blanton J.M."/>
            <person name="Dewhirst F.E."/>
            <person name="Izard J."/>
            <person name="Walker B."/>
            <person name="Young S."/>
            <person name="Zeng Q."/>
            <person name="Gargeya S."/>
            <person name="Fitzgerald M."/>
            <person name="Haas B."/>
            <person name="Abouelleil A."/>
            <person name="Allen A.W."/>
            <person name="Alvarado L."/>
            <person name="Arachchi H.M."/>
            <person name="Berlin A.M."/>
            <person name="Chapman S.B."/>
            <person name="Gainer-Dewar J."/>
            <person name="Goldberg J."/>
            <person name="Griggs A."/>
            <person name="Gujja S."/>
            <person name="Hansen M."/>
            <person name="Howarth C."/>
            <person name="Imamovic A."/>
            <person name="Ireland A."/>
            <person name="Larimer J."/>
            <person name="McCowan C."/>
            <person name="Murphy C."/>
            <person name="Pearson M."/>
            <person name="Poon T.W."/>
            <person name="Priest M."/>
            <person name="Roberts A."/>
            <person name="Saif S."/>
            <person name="Shea T."/>
            <person name="Sisk P."/>
            <person name="Sykes S."/>
            <person name="Wortman J."/>
            <person name="Nusbaum C."/>
            <person name="Birren B."/>
        </authorList>
    </citation>
    <scope>NUCLEOTIDE SEQUENCE [LARGE SCALE GENOMIC DNA]</scope>
    <source>
        <strain evidence="9 10">ATCC 51939</strain>
    </source>
</reference>
<accession>S3L3A2</accession>
<organism evidence="9 10">
    <name type="scientific">Treponema maltophilum ATCC 51939</name>
    <dbReference type="NCBI Taxonomy" id="1125699"/>
    <lineage>
        <taxon>Bacteria</taxon>
        <taxon>Pseudomonadati</taxon>
        <taxon>Spirochaetota</taxon>
        <taxon>Spirochaetia</taxon>
        <taxon>Spirochaetales</taxon>
        <taxon>Treponemataceae</taxon>
        <taxon>Treponema</taxon>
    </lineage>
</organism>
<feature type="active site" description="Proton donor/acceptor" evidence="7">
    <location>
        <position position="224"/>
    </location>
</feature>
<dbReference type="GO" id="GO:0071555">
    <property type="term" value="P:cell wall organization"/>
    <property type="evidence" value="ECO:0007669"/>
    <property type="project" value="UniProtKB-KW"/>
</dbReference>
<evidence type="ECO:0000256" key="8">
    <source>
        <dbReference type="SAM" id="MobiDB-lite"/>
    </source>
</evidence>
<protein>
    <recommendedName>
        <fullName evidence="2 7">Glutamate racemase</fullName>
        <ecNumber evidence="2 7">5.1.1.3</ecNumber>
    </recommendedName>
</protein>
<dbReference type="PATRIC" id="fig|1125699.3.peg.1620"/>
<sequence>MNLVAIDKPTAEHKPGAERKSAAKKIQNKENETSLVPKNRVDFAFLDSGTGGLPYLLHLKEKSPYSNCVYVADTKNFPYGEKDTRRIIEAACSAAESIIKRFKPAAFVIGCNTISVTALEELRRRFFPVPFVGTVPAIKRAASLTKNGRIGLLATRRTIEEPYTAELAERYAANCTLISRADPDLVDFVEHGFFTASDAEKEEAVRPALDFFLKHDADTVVLGCTHFLHIAAVLEKLAGAGIRFVDSKEGVVNQALRIVRPAAPSASSESAASEPAPSPSAFFITGPFGIDEAPYKTLCEGSDLVYGGIL</sequence>
<dbReference type="STRING" id="1125699.HMPREF9194_01607"/>
<dbReference type="RefSeq" id="WP_016525875.1">
    <property type="nucleotide sequence ID" value="NZ_KE332518.1"/>
</dbReference>
<dbReference type="GO" id="GO:0008360">
    <property type="term" value="P:regulation of cell shape"/>
    <property type="evidence" value="ECO:0007669"/>
    <property type="project" value="UniProtKB-KW"/>
</dbReference>
<keyword evidence="6 7" id="KW-0961">Cell wall biogenesis/degradation</keyword>
<dbReference type="GO" id="GO:0009252">
    <property type="term" value="P:peptidoglycan biosynthetic process"/>
    <property type="evidence" value="ECO:0007669"/>
    <property type="project" value="UniProtKB-UniRule"/>
</dbReference>
<evidence type="ECO:0000256" key="7">
    <source>
        <dbReference type="HAMAP-Rule" id="MF_00258"/>
    </source>
</evidence>
<evidence type="ECO:0000256" key="6">
    <source>
        <dbReference type="ARBA" id="ARBA00023316"/>
    </source>
</evidence>
<comment type="catalytic activity">
    <reaction evidence="1 7">
        <text>L-glutamate = D-glutamate</text>
        <dbReference type="Rhea" id="RHEA:12813"/>
        <dbReference type="ChEBI" id="CHEBI:29985"/>
        <dbReference type="ChEBI" id="CHEBI:29986"/>
        <dbReference type="EC" id="5.1.1.3"/>
    </reaction>
</comment>
<feature type="compositionally biased region" description="Basic and acidic residues" evidence="8">
    <location>
        <begin position="9"/>
        <end position="31"/>
    </location>
</feature>
<evidence type="ECO:0000256" key="3">
    <source>
        <dbReference type="ARBA" id="ARBA00022960"/>
    </source>
</evidence>
<comment type="caution">
    <text evidence="9">The sequence shown here is derived from an EMBL/GenBank/DDBJ whole genome shotgun (WGS) entry which is preliminary data.</text>
</comment>